<dbReference type="AlphaFoldDB" id="A0A5N6TJG4"/>
<feature type="region of interest" description="Disordered" evidence="1">
    <location>
        <begin position="1"/>
        <end position="29"/>
    </location>
</feature>
<name>A0A5N6TJG4_ASPAV</name>
<gene>
    <name evidence="2" type="ORF">BDV25DRAFT_162325</name>
</gene>
<proteinExistence type="predicted"/>
<feature type="compositionally biased region" description="Basic and acidic residues" evidence="1">
    <location>
        <begin position="1"/>
        <end position="12"/>
    </location>
</feature>
<accession>A0A5N6TJG4</accession>
<dbReference type="Proteomes" id="UP000325780">
    <property type="component" value="Unassembled WGS sequence"/>
</dbReference>
<reference evidence="2 3" key="1">
    <citation type="submission" date="2019-04" db="EMBL/GenBank/DDBJ databases">
        <title>Friends and foes A comparative genomics study of 23 Aspergillus species from section Flavi.</title>
        <authorList>
            <consortium name="DOE Joint Genome Institute"/>
            <person name="Kjaerbolling I."/>
            <person name="Vesth T."/>
            <person name="Frisvad J.C."/>
            <person name="Nybo J.L."/>
            <person name="Theobald S."/>
            <person name="Kildgaard S."/>
            <person name="Isbrandt T."/>
            <person name="Kuo A."/>
            <person name="Sato A."/>
            <person name="Lyhne E.K."/>
            <person name="Kogle M.E."/>
            <person name="Wiebenga A."/>
            <person name="Kun R.S."/>
            <person name="Lubbers R.J."/>
            <person name="Makela M.R."/>
            <person name="Barry K."/>
            <person name="Chovatia M."/>
            <person name="Clum A."/>
            <person name="Daum C."/>
            <person name="Haridas S."/>
            <person name="He G."/>
            <person name="LaButti K."/>
            <person name="Lipzen A."/>
            <person name="Mondo S."/>
            <person name="Riley R."/>
            <person name="Salamov A."/>
            <person name="Simmons B.A."/>
            <person name="Magnuson J.K."/>
            <person name="Henrissat B."/>
            <person name="Mortensen U.H."/>
            <person name="Larsen T.O."/>
            <person name="Devries R.P."/>
            <person name="Grigoriev I.V."/>
            <person name="Machida M."/>
            <person name="Baker S.E."/>
            <person name="Andersen M.R."/>
        </authorList>
    </citation>
    <scope>NUCLEOTIDE SEQUENCE [LARGE SCALE GENOMIC DNA]</scope>
    <source>
        <strain evidence="2 3">IBT 18842</strain>
    </source>
</reference>
<keyword evidence="3" id="KW-1185">Reference proteome</keyword>
<evidence type="ECO:0000313" key="3">
    <source>
        <dbReference type="Proteomes" id="UP000325780"/>
    </source>
</evidence>
<evidence type="ECO:0000313" key="2">
    <source>
        <dbReference type="EMBL" id="KAE8146508.1"/>
    </source>
</evidence>
<protein>
    <submittedName>
        <fullName evidence="2">Uncharacterized protein</fullName>
    </submittedName>
</protein>
<dbReference type="OrthoDB" id="4812032at2759"/>
<dbReference type="EMBL" id="ML742258">
    <property type="protein sequence ID" value="KAE8146508.1"/>
    <property type="molecule type" value="Genomic_DNA"/>
</dbReference>
<organism evidence="2 3">
    <name type="scientific">Aspergillus avenaceus</name>
    <dbReference type="NCBI Taxonomy" id="36643"/>
    <lineage>
        <taxon>Eukaryota</taxon>
        <taxon>Fungi</taxon>
        <taxon>Dikarya</taxon>
        <taxon>Ascomycota</taxon>
        <taxon>Pezizomycotina</taxon>
        <taxon>Eurotiomycetes</taxon>
        <taxon>Eurotiomycetidae</taxon>
        <taxon>Eurotiales</taxon>
        <taxon>Aspergillaceae</taxon>
        <taxon>Aspergillus</taxon>
        <taxon>Aspergillus subgen. Circumdati</taxon>
    </lineage>
</organism>
<evidence type="ECO:0000256" key="1">
    <source>
        <dbReference type="SAM" id="MobiDB-lite"/>
    </source>
</evidence>
<sequence>MERQLPTRDLPIKRRSTSPQDNEDSKRPREAALDLLALRSLSESLKILPVPEDTDDLETTARKIEDLAQVVEDGNSLALWTGLKLASMRDPETLAEAQMTLSELELYEEWKRMRNPRIDGVDNDDTASRDTTTTTMKLPEFNWDENKAPVPSGAQSVKKFTQRAAAMDVVWGHQGATAEHAAWLTFNMVHILPLIKAITKLSNIQKHIKETDPLAGKLTNTEAAELETARKVIAITEGIKTREMGKIRKQIRSIHESAAALKSRMQALERRER</sequence>